<comment type="caution">
    <text evidence="1">The sequence shown here is derived from an EMBL/GenBank/DDBJ whole genome shotgun (WGS) entry which is preliminary data.</text>
</comment>
<name>A0A626INR8_SALET</name>
<organism evidence="1">
    <name type="scientific">Salmonella enterica subsp. enterica serovar Stanley</name>
    <dbReference type="NCBI Taxonomy" id="192953"/>
    <lineage>
        <taxon>Bacteria</taxon>
        <taxon>Pseudomonadati</taxon>
        <taxon>Pseudomonadota</taxon>
        <taxon>Gammaproteobacteria</taxon>
        <taxon>Enterobacterales</taxon>
        <taxon>Enterobacteriaceae</taxon>
        <taxon>Salmonella</taxon>
    </lineage>
</organism>
<sequence>MLKQFEIDKLSSCMISNHLILGVELRSDWPNILNSVKVTNDDDLRWFLSYSIVHGRDLQSLFGSDSFDYQTLFVDGDDINKEFEDKLNHYGLIEAYKKESPPLITISFPEASCN</sequence>
<protein>
    <submittedName>
        <fullName evidence="1">Uncharacterized protein</fullName>
    </submittedName>
</protein>
<proteinExistence type="predicted"/>
<evidence type="ECO:0000313" key="1">
    <source>
        <dbReference type="EMBL" id="EDA9001200.1"/>
    </source>
</evidence>
<dbReference type="EMBL" id="AALLPK010000031">
    <property type="protein sequence ID" value="EDA9001200.1"/>
    <property type="molecule type" value="Genomic_DNA"/>
</dbReference>
<gene>
    <name evidence="1" type="ORF">A4N30_22355</name>
</gene>
<accession>A0A626INR8</accession>
<reference evidence="1" key="1">
    <citation type="submission" date="2018-07" db="EMBL/GenBank/DDBJ databases">
        <authorList>
            <person name="Ashton P.M."/>
            <person name="Dallman T."/>
            <person name="Nair S."/>
            <person name="De Pinna E."/>
            <person name="Peters T."/>
            <person name="Grant K."/>
        </authorList>
    </citation>
    <scope>NUCLEOTIDE SEQUENCE</scope>
    <source>
        <strain evidence="1">207541</strain>
    </source>
</reference>
<dbReference type="AlphaFoldDB" id="A0A626INR8"/>